<keyword evidence="2" id="KW-0812">Transmembrane</keyword>
<organism evidence="3 4">
    <name type="scientific">Plectus sambesii</name>
    <dbReference type="NCBI Taxonomy" id="2011161"/>
    <lineage>
        <taxon>Eukaryota</taxon>
        <taxon>Metazoa</taxon>
        <taxon>Ecdysozoa</taxon>
        <taxon>Nematoda</taxon>
        <taxon>Chromadorea</taxon>
        <taxon>Plectida</taxon>
        <taxon>Plectina</taxon>
        <taxon>Plectoidea</taxon>
        <taxon>Plectidae</taxon>
        <taxon>Plectus</taxon>
    </lineage>
</organism>
<keyword evidence="3" id="KW-1185">Reference proteome</keyword>
<protein>
    <submittedName>
        <fullName evidence="4">Transmembrane protein</fullName>
    </submittedName>
</protein>
<evidence type="ECO:0000256" key="2">
    <source>
        <dbReference type="SAM" id="Phobius"/>
    </source>
</evidence>
<dbReference type="PANTHER" id="PTHR34929">
    <property type="entry name" value="ZGC:153157"/>
    <property type="match status" value="1"/>
</dbReference>
<keyword evidence="2" id="KW-1133">Transmembrane helix</keyword>
<feature type="region of interest" description="Disordered" evidence="1">
    <location>
        <begin position="1"/>
        <end position="67"/>
    </location>
</feature>
<accession>A0A914WHP5</accession>
<evidence type="ECO:0000313" key="4">
    <source>
        <dbReference type="WBParaSite" id="PSAMB.scaffold4040size15907.g23236.t1"/>
    </source>
</evidence>
<sequence>MGGGKELDGGSRLTGRKRSIDRRLAEETRHARQPPNERPNGRARRLPKALTASATTSPAKRAPTNSARQCVKMLNNNTHYSNRIRSHNKQPVYTSDKRAKFTQRENKKWIRLATVFGYIVSVCSPAVGLSIYYIYVWDPKYIER</sequence>
<dbReference type="InterPro" id="IPR029162">
    <property type="entry name" value="InaF-motif"/>
</dbReference>
<dbReference type="Proteomes" id="UP000887566">
    <property type="component" value="Unplaced"/>
</dbReference>
<feature type="transmembrane region" description="Helical" evidence="2">
    <location>
        <begin position="109"/>
        <end position="135"/>
    </location>
</feature>
<dbReference type="WBParaSite" id="PSAMB.scaffold4040size15907.g23236.t1">
    <property type="protein sequence ID" value="PSAMB.scaffold4040size15907.g23236.t1"/>
    <property type="gene ID" value="PSAMB.scaffold4040size15907.g23236"/>
</dbReference>
<keyword evidence="2" id="KW-0472">Membrane</keyword>
<feature type="compositionally biased region" description="Polar residues" evidence="1">
    <location>
        <begin position="52"/>
        <end position="67"/>
    </location>
</feature>
<evidence type="ECO:0000256" key="1">
    <source>
        <dbReference type="SAM" id="MobiDB-lite"/>
    </source>
</evidence>
<name>A0A914WHP5_9BILA</name>
<evidence type="ECO:0000313" key="3">
    <source>
        <dbReference type="Proteomes" id="UP000887566"/>
    </source>
</evidence>
<reference evidence="4" key="1">
    <citation type="submission" date="2022-11" db="UniProtKB">
        <authorList>
            <consortium name="WormBaseParasite"/>
        </authorList>
    </citation>
    <scope>IDENTIFICATION</scope>
</reference>
<proteinExistence type="predicted"/>
<dbReference type="PANTHER" id="PTHR34929:SF1">
    <property type="entry name" value="INAF MOTIF CONTAINING 2"/>
    <property type="match status" value="1"/>
</dbReference>
<feature type="compositionally biased region" description="Basic and acidic residues" evidence="1">
    <location>
        <begin position="21"/>
        <end position="30"/>
    </location>
</feature>
<dbReference type="AlphaFoldDB" id="A0A914WHP5"/>
<dbReference type="Pfam" id="PF15018">
    <property type="entry name" value="InaF-motif"/>
    <property type="match status" value="1"/>
</dbReference>